<sequence>MPLGQPHHHRPGPATGFLHVVEQRSLREILNLCAVHRRTRIAALPCDRCVTVVLNVYQRPTAFHPLLDAIYAQTTIHTVDRVLVAALGSPYESDFRHLTDAYTRAHQHRLPAPLSLISSDAGYNPGYFGRLLVAAALPTKYVLLLDDDVVLGDRYLELCLALSETLPLNSVLGQRGARYYRARRGRRLQLSPNRYHDYLGDHSLLRRADVLFSSWFLPTAWLRQIFERQPLSWRTAEDMHLSFSLRALHDIPSVALPVDPSLPAYQLDRAPHLGHVNRSWSEGRNGIAALRDRIADHWLAEPALGPTQCALSLWTRKDMLACAMPLRRFQTRVLVRQQVGANSEHRFPLQWTPFACNLLRLHRWAASVACMSTPCAPLVYRRPWIGVAKSYFGEWSGGFYADHVYWGRRASPSYRRHIGYTLCAGSVGGAALSGVLCSTGAAQFRVWDATHRRLLYDIVLQPNRTLHLPAVPLSGPRVCLAVVFTDVADDRDVRHARQVRDELRIAFRPPEAHATDVHRP</sequence>
<dbReference type="SUPFAM" id="SSF53448">
    <property type="entry name" value="Nucleotide-diphospho-sugar transferases"/>
    <property type="match status" value="1"/>
</dbReference>
<evidence type="ECO:0008006" key="3">
    <source>
        <dbReference type="Google" id="ProtNLM"/>
    </source>
</evidence>
<evidence type="ECO:0000313" key="2">
    <source>
        <dbReference type="Proteomes" id="UP001301350"/>
    </source>
</evidence>
<accession>A0AAV9J186</accession>
<organism evidence="1 2">
    <name type="scientific">Cyanidium caldarium</name>
    <name type="common">Red alga</name>
    <dbReference type="NCBI Taxonomy" id="2771"/>
    <lineage>
        <taxon>Eukaryota</taxon>
        <taxon>Rhodophyta</taxon>
        <taxon>Bangiophyceae</taxon>
        <taxon>Cyanidiales</taxon>
        <taxon>Cyanidiaceae</taxon>
        <taxon>Cyanidium</taxon>
    </lineage>
</organism>
<keyword evidence="2" id="KW-1185">Reference proteome</keyword>
<dbReference type="EMBL" id="JANCYW010000017">
    <property type="protein sequence ID" value="KAK4538314.1"/>
    <property type="molecule type" value="Genomic_DNA"/>
</dbReference>
<reference evidence="1 2" key="1">
    <citation type="submission" date="2022-07" db="EMBL/GenBank/DDBJ databases">
        <title>Genome-wide signatures of adaptation to extreme environments.</title>
        <authorList>
            <person name="Cho C.H."/>
            <person name="Yoon H.S."/>
        </authorList>
    </citation>
    <scope>NUCLEOTIDE SEQUENCE [LARGE SCALE GENOMIC DNA]</scope>
    <source>
        <strain evidence="1 2">DBV 063 E5</strain>
    </source>
</reference>
<dbReference type="InterPro" id="IPR029044">
    <property type="entry name" value="Nucleotide-diphossugar_trans"/>
</dbReference>
<dbReference type="Proteomes" id="UP001301350">
    <property type="component" value="Unassembled WGS sequence"/>
</dbReference>
<name>A0AAV9J186_CYACA</name>
<gene>
    <name evidence="1" type="ORF">CDCA_CDCA17G4339</name>
</gene>
<protein>
    <recommendedName>
        <fullName evidence="3">Glycosyltransferase 2-like domain-containing protein</fullName>
    </recommendedName>
</protein>
<dbReference type="AlphaFoldDB" id="A0AAV9J186"/>
<evidence type="ECO:0000313" key="1">
    <source>
        <dbReference type="EMBL" id="KAK4538314.1"/>
    </source>
</evidence>
<comment type="caution">
    <text evidence="1">The sequence shown here is derived from an EMBL/GenBank/DDBJ whole genome shotgun (WGS) entry which is preliminary data.</text>
</comment>
<proteinExistence type="predicted"/>